<gene>
    <name evidence="19" type="ordered locus">Bathy13g01530</name>
</gene>
<keyword evidence="14" id="KW-0238">DNA-binding</keyword>
<evidence type="ECO:0000256" key="2">
    <source>
        <dbReference type="ARBA" id="ARBA00005755"/>
    </source>
</evidence>
<dbReference type="GO" id="GO:0006287">
    <property type="term" value="P:base-excision repair, gap-filling"/>
    <property type="evidence" value="ECO:0007669"/>
    <property type="project" value="TreeGrafter"/>
</dbReference>
<dbReference type="Pfam" id="PF03104">
    <property type="entry name" value="DNA_pol_B_exo1"/>
    <property type="match status" value="1"/>
</dbReference>
<keyword evidence="11" id="KW-0239">DNA-directed DNA polymerase</keyword>
<feature type="compositionally biased region" description="Basic and acidic residues" evidence="16">
    <location>
        <begin position="1444"/>
        <end position="1459"/>
    </location>
</feature>
<dbReference type="FunFam" id="3.30.420.10:FF:000010">
    <property type="entry name" value="DNA polymerase epsilon catalytic subunit"/>
    <property type="match status" value="1"/>
</dbReference>
<dbReference type="EC" id="2.7.7.7" evidence="3"/>
<dbReference type="GO" id="GO:0008310">
    <property type="term" value="F:single-stranded DNA 3'-5' DNA exonuclease activity"/>
    <property type="evidence" value="ECO:0007669"/>
    <property type="project" value="TreeGrafter"/>
</dbReference>
<dbReference type="Pfam" id="PF08490">
    <property type="entry name" value="DUF1744"/>
    <property type="match status" value="1"/>
</dbReference>
<feature type="region of interest" description="Disordered" evidence="16">
    <location>
        <begin position="1346"/>
        <end position="1415"/>
    </location>
</feature>
<keyword evidence="17" id="KW-1133">Transmembrane helix</keyword>
<dbReference type="SMART" id="SM01159">
    <property type="entry name" value="DUF1744"/>
    <property type="match status" value="1"/>
</dbReference>
<keyword evidence="12" id="KW-0408">Iron</keyword>
<dbReference type="CDD" id="cd05779">
    <property type="entry name" value="DNA_polB_epsilon_exo"/>
    <property type="match status" value="1"/>
</dbReference>
<evidence type="ECO:0000256" key="9">
    <source>
        <dbReference type="ARBA" id="ARBA00022771"/>
    </source>
</evidence>
<dbReference type="Gene3D" id="3.30.342.10">
    <property type="entry name" value="DNA Polymerase, chain B, domain 1"/>
    <property type="match status" value="1"/>
</dbReference>
<dbReference type="SMART" id="SM00486">
    <property type="entry name" value="POLBc"/>
    <property type="match status" value="1"/>
</dbReference>
<comment type="subcellular location">
    <subcellularLocation>
        <location evidence="1">Nucleus</location>
    </subcellularLocation>
</comment>
<evidence type="ECO:0000256" key="10">
    <source>
        <dbReference type="ARBA" id="ARBA00022833"/>
    </source>
</evidence>
<dbReference type="InterPro" id="IPR055191">
    <property type="entry name" value="POL2_thumb"/>
</dbReference>
<keyword evidence="9" id="KW-0863">Zinc-finger</keyword>
<dbReference type="eggNOG" id="KOG1798">
    <property type="taxonomic scope" value="Eukaryota"/>
</dbReference>
<evidence type="ECO:0000256" key="7">
    <source>
        <dbReference type="ARBA" id="ARBA00022705"/>
    </source>
</evidence>
<keyword evidence="5" id="KW-0808">Transferase</keyword>
<dbReference type="GO" id="GO:0000278">
    <property type="term" value="P:mitotic cell cycle"/>
    <property type="evidence" value="ECO:0007669"/>
    <property type="project" value="TreeGrafter"/>
</dbReference>
<dbReference type="Pfam" id="PF22634">
    <property type="entry name" value="POL2_thumb"/>
    <property type="match status" value="1"/>
</dbReference>
<keyword evidence="17" id="KW-0472">Membrane</keyword>
<feature type="compositionally biased region" description="Basic and acidic residues" evidence="16">
    <location>
        <begin position="2255"/>
        <end position="2279"/>
    </location>
</feature>
<evidence type="ECO:0000256" key="16">
    <source>
        <dbReference type="SAM" id="MobiDB-lite"/>
    </source>
</evidence>
<organism evidence="19 20">
    <name type="scientific">Bathycoccus prasinos</name>
    <dbReference type="NCBI Taxonomy" id="41875"/>
    <lineage>
        <taxon>Eukaryota</taxon>
        <taxon>Viridiplantae</taxon>
        <taxon>Chlorophyta</taxon>
        <taxon>Mamiellophyceae</taxon>
        <taxon>Mamiellales</taxon>
        <taxon>Bathycoccaceae</taxon>
        <taxon>Bathycoccus</taxon>
    </lineage>
</organism>
<sequence>MYYKKNNKGANTYGEARRGKGQNQSRVLGASTASISPLEIAREEDHLEEELGYRVPGLNNNGGAEGADAEDVQLGWLVNASAVRFSIRSIFFFFFFFVCVVFASAIEMRKSSPRGKIQKFSNLYRKRADERARLIFYHHSRTTTHEREESAGLLIVSKSSSRFSCSSSSFTLFLFFFFVFSVTTVECKQAQKPHAAVNLYFSCQDGSVFKVQKKYAPYFMLATSPGSEHEVEAYVRRKHKEHVKEVELVDKEDLDLKNHLSGLKQTYLKISFYTQSGMYECRRELLPIVEKNKAKSNASVAYQALHEQDALNAHENGGGNDAMQTDARGKRVFENSKKKTFTDYEDAMLDIREYDVPYHMRYMIDSEVRCGHWYDVKVEIGDGDVIITHRPDLKRRAEVRVCAFDIETTKLPLKFPDAEFDQVFMISYMLDGQGYLIINREVVSEDCDDFEYNPKPEYPGPFIVWNEPDEKALLRRWFDHMRDAQPNVYVTYNGDYFDFPFIETRAKKHGMSMYREIGFRGSDSGETRSKFALHLDAFHWVKRDSYLPAGSHGLKAVTKKLLKFNPIEVDPEDMLPFARSQPQTMAAYSVSDAVSTYYLYMKYVHPFIFSLATIIPLTPDEVLRKGSGTLCESLLMVEAYRGNIVCPNKQRGAGEQHFNGHPLESETYIGGHVECLQSGVFRSDIPVKFKLEPKGYQKLIDAVDDDLRYALEHEGKGATEDDVENYKEIREGIVKKLEELRDNPNCEVNPLIYHLDVAAMYPNIILTNRLQPMANVNEDICASCDFNRPGKTCLREMEWTWRGEHYSATSSDYAQIKAQLQIERFPPLIPGEPKRFWKDLSRQEQEIAKKTRLKMYSQKVYRKVMEKPVVETKKSSICMKENSFYIDTVRTFRDRRYEYKGLNKQWKGRLSAAKQEGNPIETKEAADMVTLYDSLQLAHKCILNSFYGYVMRKGARWYSMEMAGVVTLTGARIIQMAKQLVDDIGMPLELDTDGIWCCLPGTFPEEYTFEPNSDGSGKMKKKLKVSYPCVVLNRMTDLLTRNDQYQTLVDPEKQIYKQSSEMSIEFEVDGPYRAMILPASKEEGVLIKKRYAVFNHDGSLEELKGFELKRRGELKLIKVFQSELFEDSGSSPFLGGQTLEEVYKRVGDIANRLLDMLDTKGEEIDDEQLIDYISESSVMSKSLAEYGDRKSTSVTTARRLAQFLEAPDLVKDKGLVCKYIISAKPHGAPTSQRAIPVSVFSSTPAVARKYLREWLKDAPPGEAGEMPDLRDILDWEYYKGRLRGAVQKIISLPAALQNVKNPCPGVVHPDWLNKRIRELKDKRKQIKLDSMTGFSRQTKDEYLEQLNFSEDEDEEDTRNEDNDNDDEHDMEDFGAARITPARGARVRVFQRHRDTGHHHGGPRTPPIGNMNLPAPDPNSDYASWLEHATKGWRIKRKEKRERKHREDLEDQRREREGLPRQKRRHSANDDSVIGQMDLFLENVDESLATSPWQIVSIDDYSRGNAPSSLEDGGAEVEEPPAGVFRVWVVADGAMRSVLLSAPRKVYVATHHPDPEGDRGLNGKKRVNVALPRAQNTNNFMTADGTSTLNVYEVEFDASKLSAVQYGRDVAALLADKNVVGVYERDVPLEDWSIQTIGCVARVKREAANEILDDLKKTHKEGLKKKVQPMLEVSATNLDMKTTTEVNYLPSMMDFTDDRALSSKGLLRHCSIYHAALDGKGVFAAHFPKRGGKGTSKGLLILLQPGGKSVREVDSEFVSEMFEGEKGRVDGNEEMEEDRDSEKCEWRVIYARTSAAAAKNLNDAVSEFANASNGPSVVLLEAPPVGYGIPEFDDDDDAFASSCAGMNKNAKAAKRFEKVLTALKDSPILVVPFNSGDIEYLSEKGIAWQRDAAQLAAIRLAHTSKHLEKSIQISRYAHIPLCNLDSDWSTHVLDTFFARRLRDEHQVLWSGKNGKPDYGGGSMDDQLSSTLTLESMESPRCELSKSGVYRSVCCELRVHHLVVCAIVNSHILNDLEQGALLGFDGGNATVADRGGHDASNAFRTLRKMVAEMLRDASERGNEIADATLAQLRRWIFSSNSRMREPGLQHLVELCSRKVFTLLISELNRLGADVVFADTRRVIVSTKKNSLASASAFITGLRNALGTRELFNWLELEPTKVWHTLLFRGPHDFGGLAADETVLQKLFLNNGAGEAPMETENVPTDTQLDPHAVEGDEASLEMHWNIATFLPEALSDHFKAIAGDFIVLPWKRERELGPDGRFGVAKEDKDVSAAQTDRIKAQLEAPDDLSDLELNEDDTNEENADSAAERRADADDGKENATPEQTKKESKYHADDANNQNLARNRLKVEEEKATWLCAQIDSHFTPKILQVARGFEKHASRSTHGATRLDKRYLFPENLPGAHLPNHLRGNAALAFVKTVIAVLSLDDTIEDAVARCRKNALKLLSVPEFGPEARFREPCISFALRDVVCECCGDVRDLDLCRDPDLADGEWRCAECENRYDLQWIEMKLCDEVNARVRKAQTQDLKCKRCTRIKVGHVQNRCPCGGLFETTSKPGALRDGLRVFRNVARWHEFDVLASVVHFCENQT</sequence>
<feature type="compositionally biased region" description="Basic and acidic residues" evidence="16">
    <location>
        <begin position="2305"/>
        <end position="2334"/>
    </location>
</feature>
<dbReference type="GO" id="GO:0051539">
    <property type="term" value="F:4 iron, 4 sulfur cluster binding"/>
    <property type="evidence" value="ECO:0007669"/>
    <property type="project" value="UniProtKB-KW"/>
</dbReference>
<keyword evidence="7" id="KW-0235">DNA replication</keyword>
<name>K8EN84_9CHLO</name>
<feature type="compositionally biased region" description="Acidic residues" evidence="16">
    <location>
        <begin position="1349"/>
        <end position="1372"/>
    </location>
</feature>
<dbReference type="STRING" id="41875.K8EN84"/>
<dbReference type="KEGG" id="bpg:Bathy13g01530"/>
<dbReference type="Proteomes" id="UP000198341">
    <property type="component" value="Chromosome 13"/>
</dbReference>
<keyword evidence="20" id="KW-1185">Reference proteome</keyword>
<dbReference type="InterPro" id="IPR013697">
    <property type="entry name" value="DNA_pol_e_suA_C"/>
</dbReference>
<dbReference type="InterPro" id="IPR006172">
    <property type="entry name" value="DNA-dir_DNA_pol_B"/>
</dbReference>
<dbReference type="FunFam" id="3.90.1600.10:FF:000006">
    <property type="entry name" value="DNA polymerase epsilon catalytic subunit"/>
    <property type="match status" value="1"/>
</dbReference>
<evidence type="ECO:0000256" key="4">
    <source>
        <dbReference type="ARBA" id="ARBA00022485"/>
    </source>
</evidence>
<keyword evidence="10" id="KW-0862">Zinc</keyword>
<evidence type="ECO:0000256" key="15">
    <source>
        <dbReference type="ARBA" id="ARBA00023242"/>
    </source>
</evidence>
<dbReference type="PANTHER" id="PTHR10670">
    <property type="entry name" value="DNA POLYMERASE EPSILON CATALYTIC SUBUNIT A"/>
    <property type="match status" value="1"/>
</dbReference>
<feature type="domain" description="DNA polymerase epsilon catalytic subunit A C-terminal" evidence="18">
    <location>
        <begin position="1756"/>
        <end position="2174"/>
    </location>
</feature>
<dbReference type="CDD" id="cd05535">
    <property type="entry name" value="POLBc_epsilon"/>
    <property type="match status" value="1"/>
</dbReference>
<protein>
    <recommendedName>
        <fullName evidence="3">DNA-directed DNA polymerase</fullName>
        <ecNumber evidence="3">2.7.7.7</ecNumber>
    </recommendedName>
</protein>
<evidence type="ECO:0000256" key="8">
    <source>
        <dbReference type="ARBA" id="ARBA00022723"/>
    </source>
</evidence>
<keyword evidence="6" id="KW-0548">Nucleotidyltransferase</keyword>
<dbReference type="GO" id="GO:0006272">
    <property type="term" value="P:leading strand elongation"/>
    <property type="evidence" value="ECO:0007669"/>
    <property type="project" value="TreeGrafter"/>
</dbReference>
<evidence type="ECO:0000256" key="1">
    <source>
        <dbReference type="ARBA" id="ARBA00004123"/>
    </source>
</evidence>
<keyword evidence="4" id="KW-0004">4Fe-4S</keyword>
<reference evidence="19 20" key="1">
    <citation type="submission" date="2011-10" db="EMBL/GenBank/DDBJ databases">
        <authorList>
            <person name="Genoscope - CEA"/>
        </authorList>
    </citation>
    <scope>NUCLEOTIDE SEQUENCE [LARGE SCALE GENOMIC DNA]</scope>
    <source>
        <strain evidence="19 20">RCC 1105</strain>
    </source>
</reference>
<evidence type="ECO:0000256" key="13">
    <source>
        <dbReference type="ARBA" id="ARBA00023014"/>
    </source>
</evidence>
<dbReference type="SUPFAM" id="SSF53098">
    <property type="entry name" value="Ribonuclease H-like"/>
    <property type="match status" value="1"/>
</dbReference>
<dbReference type="InterPro" id="IPR023211">
    <property type="entry name" value="DNA_pol_palm_dom_sf"/>
</dbReference>
<dbReference type="GO" id="GO:0000166">
    <property type="term" value="F:nucleotide binding"/>
    <property type="evidence" value="ECO:0007669"/>
    <property type="project" value="InterPro"/>
</dbReference>
<dbReference type="Gene3D" id="3.90.1600.10">
    <property type="entry name" value="Palm domain of DNA polymerase"/>
    <property type="match status" value="1"/>
</dbReference>
<evidence type="ECO:0000313" key="20">
    <source>
        <dbReference type="Proteomes" id="UP000198341"/>
    </source>
</evidence>
<dbReference type="InterPro" id="IPR036397">
    <property type="entry name" value="RNaseH_sf"/>
</dbReference>
<dbReference type="Gene3D" id="3.30.420.10">
    <property type="entry name" value="Ribonuclease H-like superfamily/Ribonuclease H"/>
    <property type="match status" value="1"/>
</dbReference>
<feature type="region of interest" description="Disordered" evidence="16">
    <location>
        <begin position="2255"/>
        <end position="2337"/>
    </location>
</feature>
<accession>K8EN84</accession>
<feature type="compositionally biased region" description="Basic residues" evidence="16">
    <location>
        <begin position="1384"/>
        <end position="1401"/>
    </location>
</feature>
<dbReference type="InterPro" id="IPR043502">
    <property type="entry name" value="DNA/RNA_pol_sf"/>
</dbReference>
<evidence type="ECO:0000256" key="6">
    <source>
        <dbReference type="ARBA" id="ARBA00022695"/>
    </source>
</evidence>
<evidence type="ECO:0000313" key="19">
    <source>
        <dbReference type="EMBL" id="CCO19414.1"/>
    </source>
</evidence>
<dbReference type="GO" id="GO:0006297">
    <property type="term" value="P:nucleotide-excision repair, DNA gap filling"/>
    <property type="evidence" value="ECO:0007669"/>
    <property type="project" value="TreeGrafter"/>
</dbReference>
<feature type="region of interest" description="Disordered" evidence="16">
    <location>
        <begin position="1"/>
        <end position="28"/>
    </location>
</feature>
<dbReference type="GO" id="GO:0008622">
    <property type="term" value="C:epsilon DNA polymerase complex"/>
    <property type="evidence" value="ECO:0007669"/>
    <property type="project" value="InterPro"/>
</dbReference>
<dbReference type="Pfam" id="PF22912">
    <property type="entry name" value="zf-DPOE"/>
    <property type="match status" value="1"/>
</dbReference>
<dbReference type="InterPro" id="IPR006133">
    <property type="entry name" value="DNA-dir_DNA_pol_B_exonuc"/>
</dbReference>
<dbReference type="InterPro" id="IPR012337">
    <property type="entry name" value="RNaseH-like_sf"/>
</dbReference>
<keyword evidence="17" id="KW-0812">Transmembrane</keyword>
<feature type="region of interest" description="Disordered" evidence="16">
    <location>
        <begin position="1436"/>
        <end position="1469"/>
    </location>
</feature>
<dbReference type="OrthoDB" id="10060449at2759"/>
<dbReference type="GO" id="GO:0003677">
    <property type="term" value="F:DNA binding"/>
    <property type="evidence" value="ECO:0007669"/>
    <property type="project" value="UniProtKB-KW"/>
</dbReference>
<keyword evidence="13" id="KW-0411">Iron-sulfur</keyword>
<keyword evidence="8" id="KW-0479">Metal-binding</keyword>
<dbReference type="InterPro" id="IPR054475">
    <property type="entry name" value="Znf-DPOE"/>
</dbReference>
<dbReference type="PANTHER" id="PTHR10670:SF0">
    <property type="entry name" value="DNA POLYMERASE EPSILON CATALYTIC SUBUNIT A"/>
    <property type="match status" value="1"/>
</dbReference>
<dbReference type="InterPro" id="IPR029703">
    <property type="entry name" value="POL2"/>
</dbReference>
<evidence type="ECO:0000256" key="5">
    <source>
        <dbReference type="ARBA" id="ARBA00022679"/>
    </source>
</evidence>
<dbReference type="GO" id="GO:0045004">
    <property type="term" value="P:DNA replication proofreading"/>
    <property type="evidence" value="ECO:0007669"/>
    <property type="project" value="TreeGrafter"/>
</dbReference>
<dbReference type="EMBL" id="FO082266">
    <property type="protein sequence ID" value="CCO19414.1"/>
    <property type="molecule type" value="Genomic_DNA"/>
</dbReference>
<evidence type="ECO:0000259" key="18">
    <source>
        <dbReference type="SMART" id="SM01159"/>
    </source>
</evidence>
<evidence type="ECO:0000256" key="11">
    <source>
        <dbReference type="ARBA" id="ARBA00022932"/>
    </source>
</evidence>
<dbReference type="Gene3D" id="1.10.132.60">
    <property type="entry name" value="DNA polymerase family B, C-terminal domain"/>
    <property type="match status" value="1"/>
</dbReference>
<evidence type="ECO:0000256" key="14">
    <source>
        <dbReference type="ARBA" id="ARBA00023125"/>
    </source>
</evidence>
<dbReference type="GO" id="GO:0003887">
    <property type="term" value="F:DNA-directed DNA polymerase activity"/>
    <property type="evidence" value="ECO:0007669"/>
    <property type="project" value="UniProtKB-KW"/>
</dbReference>
<feature type="transmembrane region" description="Helical" evidence="17">
    <location>
        <begin position="85"/>
        <end position="106"/>
    </location>
</feature>
<dbReference type="Pfam" id="PF23250">
    <property type="entry name" value="zf_DPOE_2"/>
    <property type="match status" value="1"/>
</dbReference>
<dbReference type="InterPro" id="IPR042087">
    <property type="entry name" value="DNA_pol_B_thumb"/>
</dbReference>
<evidence type="ECO:0000256" key="12">
    <source>
        <dbReference type="ARBA" id="ARBA00023004"/>
    </source>
</evidence>
<evidence type="ECO:0000256" key="3">
    <source>
        <dbReference type="ARBA" id="ARBA00012417"/>
    </source>
</evidence>
<keyword evidence="15" id="KW-0539">Nucleus</keyword>
<comment type="similarity">
    <text evidence="2">Belongs to the DNA polymerase type-B family.</text>
</comment>
<dbReference type="SUPFAM" id="SSF56672">
    <property type="entry name" value="DNA/RNA polymerases"/>
    <property type="match status" value="1"/>
</dbReference>
<dbReference type="RefSeq" id="XP_007509611.1">
    <property type="nucleotide sequence ID" value="XM_007509549.1"/>
</dbReference>
<evidence type="ECO:0000256" key="17">
    <source>
        <dbReference type="SAM" id="Phobius"/>
    </source>
</evidence>
<proteinExistence type="inferred from homology"/>
<feature type="compositionally biased region" description="Acidic residues" evidence="16">
    <location>
        <begin position="2283"/>
        <end position="2302"/>
    </location>
</feature>
<dbReference type="GeneID" id="19012105"/>
<dbReference type="GO" id="GO:0008270">
    <property type="term" value="F:zinc ion binding"/>
    <property type="evidence" value="ECO:0007669"/>
    <property type="project" value="UniProtKB-KW"/>
</dbReference>